<reference evidence="1 2" key="1">
    <citation type="journal article" date="2014" name="Environ. Microbiol.">
        <title>Comparative genomics of the marine bacterial genus Glaciecola reveals the high degree of genomic diversity and genomic characteristic for cold adaptation.</title>
        <authorList>
            <person name="Qin Q.L."/>
            <person name="Xie B.B."/>
            <person name="Yu Y."/>
            <person name="Shu Y.L."/>
            <person name="Rong J.C."/>
            <person name="Zhang Y.J."/>
            <person name="Zhao D.L."/>
            <person name="Chen X.L."/>
            <person name="Zhang X.Y."/>
            <person name="Chen B."/>
            <person name="Zhou B.C."/>
            <person name="Zhang Y.Z."/>
        </authorList>
    </citation>
    <scope>NUCLEOTIDE SEQUENCE [LARGE SCALE GENOMIC DNA]</scope>
    <source>
        <strain evidence="1 2">NO2</strain>
    </source>
</reference>
<evidence type="ECO:0000313" key="1">
    <source>
        <dbReference type="EMBL" id="GAC06844.1"/>
    </source>
</evidence>
<accession>A0ABQ0IBU5</accession>
<dbReference type="Proteomes" id="UP000008372">
    <property type="component" value="Unassembled WGS sequence"/>
</dbReference>
<name>A0ABQ0IBU5_9ALTE</name>
<protein>
    <submittedName>
        <fullName evidence="1">Uncharacterized protein</fullName>
    </submittedName>
</protein>
<proteinExistence type="predicted"/>
<comment type="caution">
    <text evidence="1">The sequence shown here is derived from an EMBL/GenBank/DDBJ whole genome shotgun (WGS) entry which is preliminary data.</text>
</comment>
<organism evidence="1 2">
    <name type="scientific">Paraglaciecola agarilytica NO2</name>
    <dbReference type="NCBI Taxonomy" id="1125747"/>
    <lineage>
        <taxon>Bacteria</taxon>
        <taxon>Pseudomonadati</taxon>
        <taxon>Pseudomonadota</taxon>
        <taxon>Gammaproteobacteria</taxon>
        <taxon>Alteromonadales</taxon>
        <taxon>Alteromonadaceae</taxon>
        <taxon>Paraglaciecola</taxon>
    </lineage>
</organism>
<evidence type="ECO:0000313" key="2">
    <source>
        <dbReference type="Proteomes" id="UP000008372"/>
    </source>
</evidence>
<gene>
    <name evidence="1" type="ORF">GAGA_4011</name>
</gene>
<sequence>MFAHLMSQAEQPTHIYSTLYKGIEATKTIAVAVLLASRGHYTYEKK</sequence>
<keyword evidence="2" id="KW-1185">Reference proteome</keyword>
<dbReference type="EMBL" id="BAEK01000072">
    <property type="protein sequence ID" value="GAC06844.1"/>
    <property type="molecule type" value="Genomic_DNA"/>
</dbReference>